<name>A0A0F9F492_9ZZZZ</name>
<reference evidence="1" key="1">
    <citation type="journal article" date="2015" name="Nature">
        <title>Complex archaea that bridge the gap between prokaryotes and eukaryotes.</title>
        <authorList>
            <person name="Spang A."/>
            <person name="Saw J.H."/>
            <person name="Jorgensen S.L."/>
            <person name="Zaremba-Niedzwiedzka K."/>
            <person name="Martijn J."/>
            <person name="Lind A.E."/>
            <person name="van Eijk R."/>
            <person name="Schleper C."/>
            <person name="Guy L."/>
            <person name="Ettema T.J."/>
        </authorList>
    </citation>
    <scope>NUCLEOTIDE SEQUENCE</scope>
</reference>
<organism evidence="1">
    <name type="scientific">marine sediment metagenome</name>
    <dbReference type="NCBI Taxonomy" id="412755"/>
    <lineage>
        <taxon>unclassified sequences</taxon>
        <taxon>metagenomes</taxon>
        <taxon>ecological metagenomes</taxon>
    </lineage>
</organism>
<evidence type="ECO:0000313" key="1">
    <source>
        <dbReference type="EMBL" id="KKL45897.1"/>
    </source>
</evidence>
<dbReference type="AlphaFoldDB" id="A0A0F9F492"/>
<comment type="caution">
    <text evidence="1">The sequence shown here is derived from an EMBL/GenBank/DDBJ whole genome shotgun (WGS) entry which is preliminary data.</text>
</comment>
<gene>
    <name evidence="1" type="ORF">LCGC14_2351040</name>
</gene>
<sequence length="29" mass="3449">MKPENMNADAFQELYTDADQWQMVDKAEE</sequence>
<protein>
    <submittedName>
        <fullName evidence="1">Uncharacterized protein</fullName>
    </submittedName>
</protein>
<dbReference type="EMBL" id="LAZR01034224">
    <property type="protein sequence ID" value="KKL45897.1"/>
    <property type="molecule type" value="Genomic_DNA"/>
</dbReference>
<accession>A0A0F9F492</accession>
<proteinExistence type="predicted"/>
<feature type="non-terminal residue" evidence="1">
    <location>
        <position position="29"/>
    </location>
</feature>